<gene>
    <name evidence="1" type="ORF">H9L09_06480</name>
</gene>
<dbReference type="RefSeq" id="WP_187579863.1">
    <property type="nucleotide sequence ID" value="NZ_CP060713.1"/>
</dbReference>
<dbReference type="KEGG" id="nmes:H9L09_06480"/>
<organism evidence="1 2">
    <name type="scientific">Nocardioides mesophilus</name>
    <dbReference type="NCBI Taxonomy" id="433659"/>
    <lineage>
        <taxon>Bacteria</taxon>
        <taxon>Bacillati</taxon>
        <taxon>Actinomycetota</taxon>
        <taxon>Actinomycetes</taxon>
        <taxon>Propionibacteriales</taxon>
        <taxon>Nocardioidaceae</taxon>
        <taxon>Nocardioides</taxon>
    </lineage>
</organism>
<dbReference type="Pfam" id="PF04343">
    <property type="entry name" value="DUF488"/>
    <property type="match status" value="1"/>
</dbReference>
<dbReference type="AlphaFoldDB" id="A0A7G9REJ6"/>
<protein>
    <submittedName>
        <fullName evidence="1">DUF488 domain-containing protein</fullName>
    </submittedName>
</protein>
<dbReference type="InterPro" id="IPR007438">
    <property type="entry name" value="DUF488"/>
</dbReference>
<dbReference type="Proteomes" id="UP000515947">
    <property type="component" value="Chromosome"/>
</dbReference>
<sequence length="183" mass="20217">MATLLTVGHGEATQTQLTDLLAGAGVGLVVDVRRFPGSRRHPHFARAEMEQWLPASGIGYRWEPRLGGRRRVPRDDADADSDPWWRVAAFRAYAAHTRTPEFRAATGDLLADVSGREDRVAIMCSESLWWRCHRRLIADAAVLLDHVSVRHLGHDGKLTDHVPAAGARISAEGLRYDLADAVP</sequence>
<name>A0A7G9REJ6_9ACTN</name>
<dbReference type="PANTHER" id="PTHR39337:SF1">
    <property type="entry name" value="BLR5642 PROTEIN"/>
    <property type="match status" value="1"/>
</dbReference>
<dbReference type="PANTHER" id="PTHR39337">
    <property type="entry name" value="BLR5642 PROTEIN"/>
    <property type="match status" value="1"/>
</dbReference>
<evidence type="ECO:0000313" key="1">
    <source>
        <dbReference type="EMBL" id="QNN54021.1"/>
    </source>
</evidence>
<proteinExistence type="predicted"/>
<evidence type="ECO:0000313" key="2">
    <source>
        <dbReference type="Proteomes" id="UP000515947"/>
    </source>
</evidence>
<reference evidence="1 2" key="1">
    <citation type="submission" date="2020-08" db="EMBL/GenBank/DDBJ databases">
        <title>Genome sequence of Nocardioides mesophilus KACC 16243T.</title>
        <authorList>
            <person name="Hyun D.-W."/>
            <person name="Bae J.-W."/>
        </authorList>
    </citation>
    <scope>NUCLEOTIDE SEQUENCE [LARGE SCALE GENOMIC DNA]</scope>
    <source>
        <strain evidence="1 2">KACC 16243</strain>
    </source>
</reference>
<dbReference type="EMBL" id="CP060713">
    <property type="protein sequence ID" value="QNN54021.1"/>
    <property type="molecule type" value="Genomic_DNA"/>
</dbReference>
<dbReference type="PIRSF" id="PIRSF024492">
    <property type="entry name" value="UCP024492"/>
    <property type="match status" value="1"/>
</dbReference>
<keyword evidence="2" id="KW-1185">Reference proteome</keyword>
<accession>A0A7G9REJ6</accession>
<dbReference type="InterPro" id="IPR014519">
    <property type="entry name" value="UCP024492"/>
</dbReference>